<keyword evidence="2" id="KW-0479">Metal-binding</keyword>
<dbReference type="SMART" id="SM01090">
    <property type="entry name" value="Copper-fist"/>
    <property type="match status" value="1"/>
</dbReference>
<evidence type="ECO:0000313" key="10">
    <source>
        <dbReference type="EMBL" id="KAF2746253.1"/>
    </source>
</evidence>
<feature type="domain" description="Copper-fist" evidence="9">
    <location>
        <begin position="14"/>
        <end position="46"/>
    </location>
</feature>
<keyword evidence="5" id="KW-0805">Transcription regulation</keyword>
<dbReference type="PANTHER" id="PTHR28088">
    <property type="entry name" value="TRANSCRIPTIONAL ACTIVATOR HAA1-RELATED"/>
    <property type="match status" value="1"/>
</dbReference>
<dbReference type="GO" id="GO:0005507">
    <property type="term" value="F:copper ion binding"/>
    <property type="evidence" value="ECO:0007669"/>
    <property type="project" value="InterPro"/>
</dbReference>
<dbReference type="GO" id="GO:0005634">
    <property type="term" value="C:nucleus"/>
    <property type="evidence" value="ECO:0007669"/>
    <property type="project" value="UniProtKB-SubCell"/>
</dbReference>
<evidence type="ECO:0000256" key="6">
    <source>
        <dbReference type="ARBA" id="ARBA00023163"/>
    </source>
</evidence>
<dbReference type="Proteomes" id="UP000799440">
    <property type="component" value="Unassembled WGS sequence"/>
</dbReference>
<dbReference type="PRINTS" id="PR00617">
    <property type="entry name" value="COPPERFIST"/>
</dbReference>
<dbReference type="EMBL" id="MU006578">
    <property type="protein sequence ID" value="KAF2746253.1"/>
    <property type="molecule type" value="Genomic_DNA"/>
</dbReference>
<evidence type="ECO:0000313" key="11">
    <source>
        <dbReference type="Proteomes" id="UP000799440"/>
    </source>
</evidence>
<gene>
    <name evidence="10" type="ORF">M011DRAFT_90155</name>
</gene>
<dbReference type="AlphaFoldDB" id="A0A6A6V842"/>
<dbReference type="PANTHER" id="PTHR28088:SF5">
    <property type="entry name" value="TRANSCRIPTIONAL ACTIVATOR HAA1-RELATED"/>
    <property type="match status" value="1"/>
</dbReference>
<dbReference type="OrthoDB" id="5600085at2759"/>
<sequence>MPLLCDVGKGDLRKMACLSCIRGHRASKCDHIDRILVEVRKPGRPLSSCPHPSGSCSCHRTRVTYIIPTTSRCAATERFNKDEPLPVVRTGSQSLSRAERHRHKRSQTFNMDPAANNDNAGAMDTKHPSSAPYPPSEGSSSNGASMPSSGGSTPFIPPNPSGPPNQASVLDLPGAYSQPSMASPMASSCCQAKQAPRIAPKVELNAPQSGGCCGSMTDKPVDVQTVQNPAYLPAYSQSAMPGPFTPSAQSYHAPTNLNFGHSSNNFTNYMVPPNMGADYLAKFETTICDHTAPRFQSYMPDQAPSSPTCKCGDSCTCLACLEHPRNPTTHEYVRLATEYMTANGISNNSYDMSMFAPFSSTNTNAYSGTPFNTTANTLMHSTAGVMPHSTQTTENTWDGNMPLTQPLATMESHIQEDFDAENPSDETILSPSHFKVHELELPGCSEPGGLCGCGDGCTCANCQTHGSKQSYTDATPNPLFPTPHSGMYDMYANTDMTWFPNHIPSQPPVLYGPPS</sequence>
<dbReference type="GO" id="GO:0006878">
    <property type="term" value="P:intracellular copper ion homeostasis"/>
    <property type="evidence" value="ECO:0007669"/>
    <property type="project" value="TreeGrafter"/>
</dbReference>
<dbReference type="PROSITE" id="PS50073">
    <property type="entry name" value="COPPER_FIST_2"/>
    <property type="match status" value="1"/>
</dbReference>
<dbReference type="InterPro" id="IPR001083">
    <property type="entry name" value="Cu_fist_DNA-bd_dom"/>
</dbReference>
<keyword evidence="6" id="KW-0804">Transcription</keyword>
<dbReference type="InterPro" id="IPR051763">
    <property type="entry name" value="Copper_Homeo_Regul"/>
</dbReference>
<keyword evidence="7" id="KW-0539">Nucleus</keyword>
<evidence type="ECO:0000256" key="3">
    <source>
        <dbReference type="ARBA" id="ARBA00022833"/>
    </source>
</evidence>
<feature type="compositionally biased region" description="Low complexity" evidence="8">
    <location>
        <begin position="136"/>
        <end position="154"/>
    </location>
</feature>
<proteinExistence type="predicted"/>
<evidence type="ECO:0000259" key="9">
    <source>
        <dbReference type="PROSITE" id="PS50073"/>
    </source>
</evidence>
<evidence type="ECO:0000256" key="2">
    <source>
        <dbReference type="ARBA" id="ARBA00022723"/>
    </source>
</evidence>
<organism evidence="10 11">
    <name type="scientific">Sporormia fimetaria CBS 119925</name>
    <dbReference type="NCBI Taxonomy" id="1340428"/>
    <lineage>
        <taxon>Eukaryota</taxon>
        <taxon>Fungi</taxon>
        <taxon>Dikarya</taxon>
        <taxon>Ascomycota</taxon>
        <taxon>Pezizomycotina</taxon>
        <taxon>Dothideomycetes</taxon>
        <taxon>Pleosporomycetidae</taxon>
        <taxon>Pleosporales</taxon>
        <taxon>Sporormiaceae</taxon>
        <taxon>Sporormia</taxon>
    </lineage>
</organism>
<dbReference type="GO" id="GO:0000978">
    <property type="term" value="F:RNA polymerase II cis-regulatory region sequence-specific DNA binding"/>
    <property type="evidence" value="ECO:0007669"/>
    <property type="project" value="TreeGrafter"/>
</dbReference>
<dbReference type="GO" id="GO:0000981">
    <property type="term" value="F:DNA-binding transcription factor activity, RNA polymerase II-specific"/>
    <property type="evidence" value="ECO:0007669"/>
    <property type="project" value="TreeGrafter"/>
</dbReference>
<dbReference type="SUPFAM" id="SSF57879">
    <property type="entry name" value="Zinc domain conserved in yeast copper-regulated transcription factors"/>
    <property type="match status" value="1"/>
</dbReference>
<evidence type="ECO:0000256" key="7">
    <source>
        <dbReference type="ARBA" id="ARBA00023242"/>
    </source>
</evidence>
<protein>
    <recommendedName>
        <fullName evidence="9">Copper-fist domain-containing protein</fullName>
    </recommendedName>
</protein>
<comment type="subcellular location">
    <subcellularLocation>
        <location evidence="1">Nucleus</location>
    </subcellularLocation>
</comment>
<dbReference type="GO" id="GO:0045944">
    <property type="term" value="P:positive regulation of transcription by RNA polymerase II"/>
    <property type="evidence" value="ECO:0007669"/>
    <property type="project" value="TreeGrafter"/>
</dbReference>
<dbReference type="InterPro" id="IPR036395">
    <property type="entry name" value="Cu_fist_DNA-bd_dom_sf"/>
</dbReference>
<accession>A0A6A6V842</accession>
<name>A0A6A6V842_9PLEO</name>
<evidence type="ECO:0000256" key="1">
    <source>
        <dbReference type="ARBA" id="ARBA00004123"/>
    </source>
</evidence>
<dbReference type="FunFam" id="3.90.430.10:FF:000001">
    <property type="entry name" value="Copper fist DNA-binding protein"/>
    <property type="match status" value="1"/>
</dbReference>
<keyword evidence="3" id="KW-0862">Zinc</keyword>
<dbReference type="SMART" id="SM00412">
    <property type="entry name" value="Cu_FIST"/>
    <property type="match status" value="1"/>
</dbReference>
<evidence type="ECO:0000256" key="4">
    <source>
        <dbReference type="ARBA" id="ARBA00023008"/>
    </source>
</evidence>
<evidence type="ECO:0000256" key="5">
    <source>
        <dbReference type="ARBA" id="ARBA00023015"/>
    </source>
</evidence>
<keyword evidence="4" id="KW-0186">Copper</keyword>
<feature type="region of interest" description="Disordered" evidence="8">
    <location>
        <begin position="84"/>
        <end position="181"/>
    </location>
</feature>
<reference evidence="10" key="1">
    <citation type="journal article" date="2020" name="Stud. Mycol.">
        <title>101 Dothideomycetes genomes: a test case for predicting lifestyles and emergence of pathogens.</title>
        <authorList>
            <person name="Haridas S."/>
            <person name="Albert R."/>
            <person name="Binder M."/>
            <person name="Bloem J."/>
            <person name="Labutti K."/>
            <person name="Salamov A."/>
            <person name="Andreopoulos B."/>
            <person name="Baker S."/>
            <person name="Barry K."/>
            <person name="Bills G."/>
            <person name="Bluhm B."/>
            <person name="Cannon C."/>
            <person name="Castanera R."/>
            <person name="Culley D."/>
            <person name="Daum C."/>
            <person name="Ezra D."/>
            <person name="Gonzalez J."/>
            <person name="Henrissat B."/>
            <person name="Kuo A."/>
            <person name="Liang C."/>
            <person name="Lipzen A."/>
            <person name="Lutzoni F."/>
            <person name="Magnuson J."/>
            <person name="Mondo S."/>
            <person name="Nolan M."/>
            <person name="Ohm R."/>
            <person name="Pangilinan J."/>
            <person name="Park H.-J."/>
            <person name="Ramirez L."/>
            <person name="Alfaro M."/>
            <person name="Sun H."/>
            <person name="Tritt A."/>
            <person name="Yoshinaga Y."/>
            <person name="Zwiers L.-H."/>
            <person name="Turgeon B."/>
            <person name="Goodwin S."/>
            <person name="Spatafora J."/>
            <person name="Crous P."/>
            <person name="Grigoriev I."/>
        </authorList>
    </citation>
    <scope>NUCLEOTIDE SEQUENCE</scope>
    <source>
        <strain evidence="10">CBS 119925</strain>
    </source>
</reference>
<evidence type="ECO:0000256" key="8">
    <source>
        <dbReference type="SAM" id="MobiDB-lite"/>
    </source>
</evidence>
<dbReference type="Pfam" id="PF00649">
    <property type="entry name" value="Copper-fist"/>
    <property type="match status" value="1"/>
</dbReference>
<dbReference type="GO" id="GO:0006879">
    <property type="term" value="P:intracellular iron ion homeostasis"/>
    <property type="evidence" value="ECO:0007669"/>
    <property type="project" value="TreeGrafter"/>
</dbReference>
<dbReference type="Gene3D" id="3.90.430.10">
    <property type="entry name" value="Copper fist DNA-binding domain"/>
    <property type="match status" value="1"/>
</dbReference>
<keyword evidence="11" id="KW-1185">Reference proteome</keyword>